<evidence type="ECO:0000313" key="4">
    <source>
        <dbReference type="Proteomes" id="UP001598130"/>
    </source>
</evidence>
<dbReference type="Gene3D" id="1.20.1270.180">
    <property type="match status" value="1"/>
</dbReference>
<dbReference type="PANTHER" id="PTHR37549">
    <property type="entry name" value="LIPOPROTEIN LPRI"/>
    <property type="match status" value="1"/>
</dbReference>
<dbReference type="EMBL" id="JAOTJD010000027">
    <property type="protein sequence ID" value="MFD3265101.1"/>
    <property type="molecule type" value="Genomic_DNA"/>
</dbReference>
<feature type="domain" description="Lysozyme inhibitor LprI-like N-terminal" evidence="2">
    <location>
        <begin position="28"/>
        <end position="103"/>
    </location>
</feature>
<comment type="caution">
    <text evidence="3">The sequence shown here is derived from an EMBL/GenBank/DDBJ whole genome shotgun (WGS) entry which is preliminary data.</text>
</comment>
<reference evidence="3 4" key="1">
    <citation type="submission" date="2022-09" db="EMBL/GenBank/DDBJ databases">
        <title>New species of Phenylobacterium.</title>
        <authorList>
            <person name="Mieszkin S."/>
        </authorList>
    </citation>
    <scope>NUCLEOTIDE SEQUENCE [LARGE SCALE GENOMIC DNA]</scope>
    <source>
        <strain evidence="3 4">HK31-G</strain>
    </source>
</reference>
<proteinExistence type="predicted"/>
<accession>A0ABW6CTS5</accession>
<organism evidence="3 4">
    <name type="scientific">Phenylobacterium ferrooxidans</name>
    <dbReference type="NCBI Taxonomy" id="2982689"/>
    <lineage>
        <taxon>Bacteria</taxon>
        <taxon>Pseudomonadati</taxon>
        <taxon>Pseudomonadota</taxon>
        <taxon>Alphaproteobacteria</taxon>
        <taxon>Caulobacterales</taxon>
        <taxon>Caulobacteraceae</taxon>
        <taxon>Phenylobacterium</taxon>
    </lineage>
</organism>
<sequence>MRAPIRLALLALTATLMAGGAQAASFNCDRARTQDELTICATLKLNDQDVRMAQLYDIAQHSVAMGARGAIQDDQQAWLKTRRACGADRTCLARAYTRRIAALNTVLERVYQKGPF</sequence>
<evidence type="ECO:0000259" key="2">
    <source>
        <dbReference type="Pfam" id="PF07007"/>
    </source>
</evidence>
<protein>
    <submittedName>
        <fullName evidence="3">Lysozyme inhibitor LprI family protein</fullName>
    </submittedName>
</protein>
<feature type="chain" id="PRO_5045694706" evidence="1">
    <location>
        <begin position="24"/>
        <end position="116"/>
    </location>
</feature>
<gene>
    <name evidence="3" type="ORF">OCL97_14165</name>
</gene>
<name>A0ABW6CTS5_9CAUL</name>
<dbReference type="InterPro" id="IPR052755">
    <property type="entry name" value="Lysozyme_Inhibitor_LprI"/>
</dbReference>
<evidence type="ECO:0000313" key="3">
    <source>
        <dbReference type="EMBL" id="MFD3265101.1"/>
    </source>
</evidence>
<dbReference type="Pfam" id="PF07007">
    <property type="entry name" value="LprI"/>
    <property type="match status" value="1"/>
</dbReference>
<dbReference type="PANTHER" id="PTHR37549:SF1">
    <property type="entry name" value="LIPOPROTEIN LPRI"/>
    <property type="match status" value="1"/>
</dbReference>
<dbReference type="InterPro" id="IPR009739">
    <property type="entry name" value="LprI-like_N"/>
</dbReference>
<dbReference type="RefSeq" id="WP_377370590.1">
    <property type="nucleotide sequence ID" value="NZ_JAOTJD010000027.1"/>
</dbReference>
<feature type="signal peptide" evidence="1">
    <location>
        <begin position="1"/>
        <end position="23"/>
    </location>
</feature>
<evidence type="ECO:0000256" key="1">
    <source>
        <dbReference type="SAM" id="SignalP"/>
    </source>
</evidence>
<keyword evidence="1" id="KW-0732">Signal</keyword>
<dbReference type="Proteomes" id="UP001598130">
    <property type="component" value="Unassembled WGS sequence"/>
</dbReference>
<keyword evidence="4" id="KW-1185">Reference proteome</keyword>